<accession>A0ABD6WU42</accession>
<evidence type="ECO:0000313" key="3">
    <source>
        <dbReference type="Proteomes" id="UP000238866"/>
    </source>
</evidence>
<dbReference type="SUPFAM" id="SSF52540">
    <property type="entry name" value="P-loop containing nucleoside triphosphate hydrolases"/>
    <property type="match status" value="1"/>
</dbReference>
<feature type="domain" description="ATPase AAA-type core" evidence="1">
    <location>
        <begin position="34"/>
        <end position="311"/>
    </location>
</feature>
<dbReference type="InterPro" id="IPR051396">
    <property type="entry name" value="Bact_Antivir_Def_Nuclease"/>
</dbReference>
<dbReference type="EMBL" id="MZLD01000072">
    <property type="protein sequence ID" value="PRM17480.1"/>
    <property type="molecule type" value="Genomic_DNA"/>
</dbReference>
<name>A0ABD6WU42_HAEIF</name>
<dbReference type="Pfam" id="PF13304">
    <property type="entry name" value="AAA_21"/>
    <property type="match status" value="1"/>
</dbReference>
<dbReference type="PANTHER" id="PTHR43581:SF2">
    <property type="entry name" value="EXCINUCLEASE ATPASE SUBUNIT"/>
    <property type="match status" value="1"/>
</dbReference>
<dbReference type="InterPro" id="IPR003959">
    <property type="entry name" value="ATPase_AAA_core"/>
</dbReference>
<sequence>MNNTLHLKKFHFEQVKGVGTIEAELFPNQRVYTFIGENGIGKTKFLESVFAILLFTNKQAMKTDSYIQHSLIPFKSATINDISFSFNENDGFSLGNHNYAFILAMHSYPVVYLSAQHRGAINEKIYEYERGNVSKLGNKSKRQKGYLEYLLTSFNGNPQHLKNLNMDSNIEEWIVQRALSSNPYQSKEDNREIEIKTLLSLLNKVDHRIDKDFLEISGDNRVFLKIENQKREILELSSGFTSILKIIQSIIAGYSYFTNELQIANVPGIILIDEIESHLHNKWQVNIIPLLKKLFPKTIFFITTHSPIVISQLKTGEAYRLKRCENDGVVYTELIDYPSKVSFIDLLNDAFDVNLNRLKVQRAQEEGQQEAKQTLLKLVQQELANLETE</sequence>
<reference evidence="2 3" key="1">
    <citation type="submission" date="2017-02" db="EMBL/GenBank/DDBJ databases">
        <title>Haemophilus influenzae in COPD genome sequencing project.</title>
        <authorList>
            <person name="Murphy T.F."/>
            <person name="Kong Y."/>
            <person name="Nadendla S."/>
            <person name="Tettelin H."/>
            <person name="Pettigrew M."/>
        </authorList>
    </citation>
    <scope>NUCLEOTIDE SEQUENCE [LARGE SCALE GENOMIC DNA]</scope>
    <source>
        <strain evidence="2 3">13P36H1</strain>
    </source>
</reference>
<gene>
    <name evidence="2" type="primary">recF_1</name>
    <name evidence="2" type="ORF">BVZ99_01677</name>
</gene>
<evidence type="ECO:0000313" key="2">
    <source>
        <dbReference type="EMBL" id="PRM17480.1"/>
    </source>
</evidence>
<dbReference type="InterPro" id="IPR027417">
    <property type="entry name" value="P-loop_NTPase"/>
</dbReference>
<proteinExistence type="predicted"/>
<dbReference type="Proteomes" id="UP000238866">
    <property type="component" value="Unassembled WGS sequence"/>
</dbReference>
<organism evidence="2 3">
    <name type="scientific">Haemophilus influenzae</name>
    <dbReference type="NCBI Taxonomy" id="727"/>
    <lineage>
        <taxon>Bacteria</taxon>
        <taxon>Pseudomonadati</taxon>
        <taxon>Pseudomonadota</taxon>
        <taxon>Gammaproteobacteria</taxon>
        <taxon>Pasteurellales</taxon>
        <taxon>Pasteurellaceae</taxon>
        <taxon>Haemophilus</taxon>
    </lineage>
</organism>
<comment type="caution">
    <text evidence="2">The sequence shown here is derived from an EMBL/GenBank/DDBJ whole genome shotgun (WGS) entry which is preliminary data.</text>
</comment>
<protein>
    <submittedName>
        <fullName evidence="2">DNA replication and repair protein RecF</fullName>
    </submittedName>
</protein>
<evidence type="ECO:0000259" key="1">
    <source>
        <dbReference type="Pfam" id="PF13304"/>
    </source>
</evidence>
<dbReference type="PANTHER" id="PTHR43581">
    <property type="entry name" value="ATP/GTP PHOSPHATASE"/>
    <property type="match status" value="1"/>
</dbReference>
<dbReference type="RefSeq" id="WP_005659367.1">
    <property type="nucleotide sequence ID" value="NZ_AP018778.1"/>
</dbReference>
<dbReference type="AlphaFoldDB" id="A0ABD6WU42"/>
<dbReference type="Gene3D" id="3.40.50.300">
    <property type="entry name" value="P-loop containing nucleotide triphosphate hydrolases"/>
    <property type="match status" value="1"/>
</dbReference>